<organism evidence="1 2">
    <name type="scientific">Dyadobacter jejuensis</name>
    <dbReference type="NCBI Taxonomy" id="1082580"/>
    <lineage>
        <taxon>Bacteria</taxon>
        <taxon>Pseudomonadati</taxon>
        <taxon>Bacteroidota</taxon>
        <taxon>Cytophagia</taxon>
        <taxon>Cytophagales</taxon>
        <taxon>Spirosomataceae</taxon>
        <taxon>Dyadobacter</taxon>
    </lineage>
</organism>
<dbReference type="EMBL" id="QGDT01000011">
    <property type="protein sequence ID" value="PWJ56653.1"/>
    <property type="molecule type" value="Genomic_DNA"/>
</dbReference>
<dbReference type="AlphaFoldDB" id="A0A316AG16"/>
<gene>
    <name evidence="1" type="ORF">CLV98_111147</name>
</gene>
<proteinExistence type="predicted"/>
<keyword evidence="2" id="KW-1185">Reference proteome</keyword>
<sequence length="130" mass="14342">MKGIYLKTMGAILITVMLGCSSPPDTLGGLNLKAWRADRGGCNNERSQLVEAFKGEEEQLKGRFIDDIGALLGRPDIHQLGERNIKLYVYFLESGPQCGDMKVKSNAPKAILKFNAVGLLTEITYQDRPL</sequence>
<reference evidence="1 2" key="1">
    <citation type="submission" date="2018-03" db="EMBL/GenBank/DDBJ databases">
        <title>Genomic Encyclopedia of Archaeal and Bacterial Type Strains, Phase II (KMG-II): from individual species to whole genera.</title>
        <authorList>
            <person name="Goeker M."/>
        </authorList>
    </citation>
    <scope>NUCLEOTIDE SEQUENCE [LARGE SCALE GENOMIC DNA]</scope>
    <source>
        <strain evidence="1 2">DSM 100346</strain>
    </source>
</reference>
<dbReference type="RefSeq" id="WP_229203452.1">
    <property type="nucleotide sequence ID" value="NZ_QGDT01000011.1"/>
</dbReference>
<accession>A0A316AG16</accession>
<evidence type="ECO:0000313" key="2">
    <source>
        <dbReference type="Proteomes" id="UP000245880"/>
    </source>
</evidence>
<name>A0A316AG16_9BACT</name>
<protein>
    <recommendedName>
        <fullName evidence="3">Lipoprotein</fullName>
    </recommendedName>
</protein>
<evidence type="ECO:0000313" key="1">
    <source>
        <dbReference type="EMBL" id="PWJ56653.1"/>
    </source>
</evidence>
<comment type="caution">
    <text evidence="1">The sequence shown here is derived from an EMBL/GenBank/DDBJ whole genome shotgun (WGS) entry which is preliminary data.</text>
</comment>
<evidence type="ECO:0008006" key="3">
    <source>
        <dbReference type="Google" id="ProtNLM"/>
    </source>
</evidence>
<dbReference type="PROSITE" id="PS51257">
    <property type="entry name" value="PROKAR_LIPOPROTEIN"/>
    <property type="match status" value="1"/>
</dbReference>
<dbReference type="Proteomes" id="UP000245880">
    <property type="component" value="Unassembled WGS sequence"/>
</dbReference>